<accession>A0ABR0E442</accession>
<sequence length="352" mass="39301">MAITEADRKRMGTPHPELTDAVAKSPLPDTTNGNANASIEDIRHNRAAHLASLRHLYPIPGPIPDEVGEFLHRVPARDGFEISVKIYIPTKPSGSGQGRPLVVMFHEGGWTRGDLTDEDLNCRMFARDLGAVCVNVDYRLAPEYLFPYGVNDAFDTVKWCAQTASPSSQILPADPRQGFIVGGASAGGNFAAVMCQMARDEGLDPPLTGQYLCVPALLDEHVVPERLKSDYRSRTESIYDPVIKIEPGRGKRKLEQLKVDPADPRFSPVLHPNLNRLPPAFFQLAGLDPLRDEALIYERLLREENDTATNLMVYDGFGHMFWTNWPQLKRSEEFVQDTLTGVKWLLEEAQKQ</sequence>
<gene>
    <name evidence="4" type="ORF">PRZ48_012182</name>
</gene>
<evidence type="ECO:0000256" key="2">
    <source>
        <dbReference type="SAM" id="MobiDB-lite"/>
    </source>
</evidence>
<feature type="region of interest" description="Disordered" evidence="2">
    <location>
        <begin position="1"/>
        <end position="30"/>
    </location>
</feature>
<dbReference type="InterPro" id="IPR050300">
    <property type="entry name" value="GDXG_lipolytic_enzyme"/>
</dbReference>
<proteinExistence type="predicted"/>
<name>A0ABR0E442_ZASCE</name>
<dbReference type="Pfam" id="PF07859">
    <property type="entry name" value="Abhydrolase_3"/>
    <property type="match status" value="1"/>
</dbReference>
<keyword evidence="1" id="KW-0378">Hydrolase</keyword>
<dbReference type="SUPFAM" id="SSF53474">
    <property type="entry name" value="alpha/beta-Hydrolases"/>
    <property type="match status" value="1"/>
</dbReference>
<evidence type="ECO:0000259" key="3">
    <source>
        <dbReference type="Pfam" id="PF07859"/>
    </source>
</evidence>
<dbReference type="Gene3D" id="3.40.50.1820">
    <property type="entry name" value="alpha/beta hydrolase"/>
    <property type="match status" value="1"/>
</dbReference>
<keyword evidence="5" id="KW-1185">Reference proteome</keyword>
<dbReference type="Proteomes" id="UP001305779">
    <property type="component" value="Unassembled WGS sequence"/>
</dbReference>
<dbReference type="PANTHER" id="PTHR48081">
    <property type="entry name" value="AB HYDROLASE SUPERFAMILY PROTEIN C4A8.06C"/>
    <property type="match status" value="1"/>
</dbReference>
<evidence type="ECO:0000313" key="4">
    <source>
        <dbReference type="EMBL" id="KAK4496202.1"/>
    </source>
</evidence>
<organism evidence="4 5">
    <name type="scientific">Zasmidium cellare</name>
    <name type="common">Wine cellar mold</name>
    <name type="synonym">Racodium cellare</name>
    <dbReference type="NCBI Taxonomy" id="395010"/>
    <lineage>
        <taxon>Eukaryota</taxon>
        <taxon>Fungi</taxon>
        <taxon>Dikarya</taxon>
        <taxon>Ascomycota</taxon>
        <taxon>Pezizomycotina</taxon>
        <taxon>Dothideomycetes</taxon>
        <taxon>Dothideomycetidae</taxon>
        <taxon>Mycosphaerellales</taxon>
        <taxon>Mycosphaerellaceae</taxon>
        <taxon>Zasmidium</taxon>
    </lineage>
</organism>
<comment type="caution">
    <text evidence="4">The sequence shown here is derived from an EMBL/GenBank/DDBJ whole genome shotgun (WGS) entry which is preliminary data.</text>
</comment>
<protein>
    <recommendedName>
        <fullName evidence="3">Alpha/beta hydrolase fold-3 domain-containing protein</fullName>
    </recommendedName>
</protein>
<dbReference type="EMBL" id="JAXOVC010000010">
    <property type="protein sequence ID" value="KAK4496202.1"/>
    <property type="molecule type" value="Genomic_DNA"/>
</dbReference>
<dbReference type="InterPro" id="IPR013094">
    <property type="entry name" value="AB_hydrolase_3"/>
</dbReference>
<dbReference type="InterPro" id="IPR029058">
    <property type="entry name" value="AB_hydrolase_fold"/>
</dbReference>
<feature type="compositionally biased region" description="Basic and acidic residues" evidence="2">
    <location>
        <begin position="1"/>
        <end position="10"/>
    </location>
</feature>
<evidence type="ECO:0000313" key="5">
    <source>
        <dbReference type="Proteomes" id="UP001305779"/>
    </source>
</evidence>
<dbReference type="PANTHER" id="PTHR48081:SF8">
    <property type="entry name" value="ALPHA_BETA HYDROLASE FOLD-3 DOMAIN-CONTAINING PROTEIN-RELATED"/>
    <property type="match status" value="1"/>
</dbReference>
<evidence type="ECO:0000256" key="1">
    <source>
        <dbReference type="ARBA" id="ARBA00022801"/>
    </source>
</evidence>
<reference evidence="4 5" key="1">
    <citation type="journal article" date="2023" name="G3 (Bethesda)">
        <title>A chromosome-level genome assembly of Zasmidium syzygii isolated from banana leaves.</title>
        <authorList>
            <person name="van Westerhoven A.C."/>
            <person name="Mehrabi R."/>
            <person name="Talebi R."/>
            <person name="Steentjes M.B.F."/>
            <person name="Corcolon B."/>
            <person name="Chong P.A."/>
            <person name="Kema G.H.J."/>
            <person name="Seidl M.F."/>
        </authorList>
    </citation>
    <scope>NUCLEOTIDE SEQUENCE [LARGE SCALE GENOMIC DNA]</scope>
    <source>
        <strain evidence="4 5">P124</strain>
    </source>
</reference>
<feature type="domain" description="Alpha/beta hydrolase fold-3" evidence="3">
    <location>
        <begin position="102"/>
        <end position="322"/>
    </location>
</feature>